<reference evidence="1 2" key="1">
    <citation type="journal article" date="2022" name="Plant J.">
        <title>Chromosome-level genome of Camellia lanceoleosa provides a valuable resource for understanding genome evolution and self-incompatibility.</title>
        <authorList>
            <person name="Gong W."/>
            <person name="Xiao S."/>
            <person name="Wang L."/>
            <person name="Liao Z."/>
            <person name="Chang Y."/>
            <person name="Mo W."/>
            <person name="Hu G."/>
            <person name="Li W."/>
            <person name="Zhao G."/>
            <person name="Zhu H."/>
            <person name="Hu X."/>
            <person name="Ji K."/>
            <person name="Xiang X."/>
            <person name="Song Q."/>
            <person name="Yuan D."/>
            <person name="Jin S."/>
            <person name="Zhang L."/>
        </authorList>
    </citation>
    <scope>NUCLEOTIDE SEQUENCE [LARGE SCALE GENOMIC DNA]</scope>
    <source>
        <strain evidence="1">SQ_2022a</strain>
    </source>
</reference>
<name>A0ACC0FWI2_9ERIC</name>
<dbReference type="Proteomes" id="UP001060215">
    <property type="component" value="Chromosome 13"/>
</dbReference>
<gene>
    <name evidence="1" type="ORF">LOK49_LG12G00983</name>
</gene>
<evidence type="ECO:0000313" key="2">
    <source>
        <dbReference type="Proteomes" id="UP001060215"/>
    </source>
</evidence>
<keyword evidence="2" id="KW-1185">Reference proteome</keyword>
<comment type="caution">
    <text evidence="1">The sequence shown here is derived from an EMBL/GenBank/DDBJ whole genome shotgun (WGS) entry which is preliminary data.</text>
</comment>
<accession>A0ACC0FWI2</accession>
<dbReference type="EMBL" id="CM045770">
    <property type="protein sequence ID" value="KAI7993015.1"/>
    <property type="molecule type" value="Genomic_DNA"/>
</dbReference>
<sequence>MDGLIKGLIDVALGHNDDRDEERNSESREDRSRSTWAEVVPGEQDNDEPSDMVTIGISGIERNRVMAGMRSGNLVDRGLQCDLIRFSSDSSSCNTRNYEANTDNSHQNQVGSFANSLNFMKSNLKESSRDLSLFKFKSGTKPFYPVSLSNTSSSSPLLRSSSPMLRFSSKRSSPPPSSSVRLRLHRVVSAAAASCASAERTRSDCLCPPKQASSCVSLYEVLGIPMGASGNEIKVAYRKLARICQPVRRHAPLACLPTCRRSRQIRSRTHLQEPVPQIHRPNCRKSREKWCLLVSVMGSSIVWNGSQ</sequence>
<protein>
    <submittedName>
        <fullName evidence="1">Uncharacterized protein</fullName>
    </submittedName>
</protein>
<proteinExistence type="predicted"/>
<evidence type="ECO:0000313" key="1">
    <source>
        <dbReference type="EMBL" id="KAI7993015.1"/>
    </source>
</evidence>
<organism evidence="1 2">
    <name type="scientific">Camellia lanceoleosa</name>
    <dbReference type="NCBI Taxonomy" id="1840588"/>
    <lineage>
        <taxon>Eukaryota</taxon>
        <taxon>Viridiplantae</taxon>
        <taxon>Streptophyta</taxon>
        <taxon>Embryophyta</taxon>
        <taxon>Tracheophyta</taxon>
        <taxon>Spermatophyta</taxon>
        <taxon>Magnoliopsida</taxon>
        <taxon>eudicotyledons</taxon>
        <taxon>Gunneridae</taxon>
        <taxon>Pentapetalae</taxon>
        <taxon>asterids</taxon>
        <taxon>Ericales</taxon>
        <taxon>Theaceae</taxon>
        <taxon>Camellia</taxon>
    </lineage>
</organism>